<dbReference type="GO" id="GO:0006952">
    <property type="term" value="P:defense response"/>
    <property type="evidence" value="ECO:0007669"/>
    <property type="project" value="UniProtKB-KW"/>
</dbReference>
<proteinExistence type="inferred from homology"/>
<evidence type="ECO:0000313" key="6">
    <source>
        <dbReference type="EMBL" id="KAK9229289.1"/>
    </source>
</evidence>
<dbReference type="EMBL" id="JBCGBO010000001">
    <property type="protein sequence ID" value="KAK9229289.1"/>
    <property type="molecule type" value="Genomic_DNA"/>
</dbReference>
<dbReference type="Gene3D" id="1.10.8.430">
    <property type="entry name" value="Helical domain of apoptotic protease-activating factors"/>
    <property type="match status" value="1"/>
</dbReference>
<dbReference type="PRINTS" id="PR00364">
    <property type="entry name" value="DISEASERSIST"/>
</dbReference>
<evidence type="ECO:0000256" key="2">
    <source>
        <dbReference type="ARBA" id="ARBA00022741"/>
    </source>
</evidence>
<dbReference type="FunFam" id="1.10.8.430:FF:000003">
    <property type="entry name" value="Probable disease resistance protein At5g66910"/>
    <property type="match status" value="1"/>
</dbReference>
<accession>A0AAP0R088</accession>
<keyword evidence="7" id="KW-1185">Reference proteome</keyword>
<dbReference type="AlphaFoldDB" id="A0AAP0R088"/>
<comment type="similarity">
    <text evidence="1">Belongs to the disease resistance NB-LRR family.</text>
</comment>
<evidence type="ECO:0000313" key="7">
    <source>
        <dbReference type="Proteomes" id="UP001428341"/>
    </source>
</evidence>
<dbReference type="SUPFAM" id="SSF52540">
    <property type="entry name" value="P-loop containing nucleoside triphosphate hydrolases"/>
    <property type="match status" value="1"/>
</dbReference>
<name>A0AAP0R088_9ROSI</name>
<keyword evidence="4" id="KW-0067">ATP-binding</keyword>
<dbReference type="InterPro" id="IPR027417">
    <property type="entry name" value="P-loop_NTPase"/>
</dbReference>
<dbReference type="Gene3D" id="3.80.10.10">
    <property type="entry name" value="Ribonuclease Inhibitor"/>
    <property type="match status" value="1"/>
</dbReference>
<dbReference type="PANTHER" id="PTHR33463">
    <property type="entry name" value="NB-ARC DOMAIN-CONTAINING PROTEIN-RELATED"/>
    <property type="match status" value="1"/>
</dbReference>
<gene>
    <name evidence="6" type="ORF">WN944_022249</name>
</gene>
<dbReference type="InterPro" id="IPR042197">
    <property type="entry name" value="Apaf_helical"/>
</dbReference>
<protein>
    <recommendedName>
        <fullName evidence="5">NB-ARC domain-containing protein</fullName>
    </recommendedName>
</protein>
<evidence type="ECO:0000256" key="3">
    <source>
        <dbReference type="ARBA" id="ARBA00022821"/>
    </source>
</evidence>
<dbReference type="GO" id="GO:0043531">
    <property type="term" value="F:ADP binding"/>
    <property type="evidence" value="ECO:0007669"/>
    <property type="project" value="InterPro"/>
</dbReference>
<keyword evidence="2" id="KW-0547">Nucleotide-binding</keyword>
<dbReference type="Proteomes" id="UP001428341">
    <property type="component" value="Unassembled WGS sequence"/>
</dbReference>
<dbReference type="InterPro" id="IPR002182">
    <property type="entry name" value="NB-ARC"/>
</dbReference>
<sequence length="354" mass="40508">MAVRWSVVAVVRRRSGDLPAKPTVVRRRILSKKKFALLLDDIWKPVDITKLGVPLASPRLASKKVIPTPSLDVCGQVEADEEFEEKAGRDILDSHTGIAELAQAMVEECDGLPLALITIGGAMAHKKTLEKWSYAIQLLKKSITKFPGTELTKAPEVDKWEGFNHLRMINCDFFQVMPCVKVLNLSYNDHLTKLLSGISKLSTQTCKYLDTLQIWDCKCLERLDVDLEGELIKIRKSHIFDSPHTVYIESCFEVKEWTWLILASNLKNLQTSYCYPEIFVVGCPNIKKLPLDSNSGKQHHSIIKGEENWWRELQWDDQAITMLFVIVSKPLQQKLNIILMKIQRIMIVRHNLYI</sequence>
<dbReference type="SUPFAM" id="SSF52058">
    <property type="entry name" value="L domain-like"/>
    <property type="match status" value="1"/>
</dbReference>
<dbReference type="InterPro" id="IPR050905">
    <property type="entry name" value="Plant_NBS-LRR"/>
</dbReference>
<organism evidence="6 7">
    <name type="scientific">Citrus x changshan-huyou</name>
    <dbReference type="NCBI Taxonomy" id="2935761"/>
    <lineage>
        <taxon>Eukaryota</taxon>
        <taxon>Viridiplantae</taxon>
        <taxon>Streptophyta</taxon>
        <taxon>Embryophyta</taxon>
        <taxon>Tracheophyta</taxon>
        <taxon>Spermatophyta</taxon>
        <taxon>Magnoliopsida</taxon>
        <taxon>eudicotyledons</taxon>
        <taxon>Gunneridae</taxon>
        <taxon>Pentapetalae</taxon>
        <taxon>rosids</taxon>
        <taxon>malvids</taxon>
        <taxon>Sapindales</taxon>
        <taxon>Rutaceae</taxon>
        <taxon>Aurantioideae</taxon>
        <taxon>Citrus</taxon>
    </lineage>
</organism>
<feature type="domain" description="NB-ARC" evidence="5">
    <location>
        <begin position="27"/>
        <end position="83"/>
    </location>
</feature>
<dbReference type="PANTHER" id="PTHR33463:SF209">
    <property type="entry name" value="DISEASE RESISTANCE PROTEIN RPS2-LIKE"/>
    <property type="match status" value="1"/>
</dbReference>
<comment type="caution">
    <text evidence="6">The sequence shown here is derived from an EMBL/GenBank/DDBJ whole genome shotgun (WGS) entry which is preliminary data.</text>
</comment>
<dbReference type="Pfam" id="PF00931">
    <property type="entry name" value="NB-ARC"/>
    <property type="match status" value="1"/>
</dbReference>
<keyword evidence="3" id="KW-0611">Plant defense</keyword>
<dbReference type="InterPro" id="IPR032675">
    <property type="entry name" value="LRR_dom_sf"/>
</dbReference>
<dbReference type="GO" id="GO:0005524">
    <property type="term" value="F:ATP binding"/>
    <property type="evidence" value="ECO:0007669"/>
    <property type="project" value="UniProtKB-KW"/>
</dbReference>
<evidence type="ECO:0000256" key="4">
    <source>
        <dbReference type="ARBA" id="ARBA00022840"/>
    </source>
</evidence>
<evidence type="ECO:0000259" key="5">
    <source>
        <dbReference type="Pfam" id="PF00931"/>
    </source>
</evidence>
<evidence type="ECO:0000256" key="1">
    <source>
        <dbReference type="ARBA" id="ARBA00008894"/>
    </source>
</evidence>
<reference evidence="6 7" key="1">
    <citation type="submission" date="2024-05" db="EMBL/GenBank/DDBJ databases">
        <title>Haplotype-resolved chromosome-level genome assembly of Huyou (Citrus changshanensis).</title>
        <authorList>
            <person name="Miao C."/>
            <person name="Chen W."/>
            <person name="Wu Y."/>
            <person name="Wang L."/>
            <person name="Zhao S."/>
            <person name="Grierson D."/>
            <person name="Xu C."/>
            <person name="Chen K."/>
        </authorList>
    </citation>
    <scope>NUCLEOTIDE SEQUENCE [LARGE SCALE GENOMIC DNA]</scope>
    <source>
        <strain evidence="6">01-14</strain>
        <tissue evidence="6">Leaf</tissue>
    </source>
</reference>